<organism evidence="18 19">
    <name type="scientific">Dendroctonus ponderosae</name>
    <name type="common">Mountain pine beetle</name>
    <dbReference type="NCBI Taxonomy" id="77166"/>
    <lineage>
        <taxon>Eukaryota</taxon>
        <taxon>Metazoa</taxon>
        <taxon>Ecdysozoa</taxon>
        <taxon>Arthropoda</taxon>
        <taxon>Hexapoda</taxon>
        <taxon>Insecta</taxon>
        <taxon>Pterygota</taxon>
        <taxon>Neoptera</taxon>
        <taxon>Endopterygota</taxon>
        <taxon>Coleoptera</taxon>
        <taxon>Polyphaga</taxon>
        <taxon>Cucujiformia</taxon>
        <taxon>Curculionidae</taxon>
        <taxon>Scolytinae</taxon>
        <taxon>Dendroctonus</taxon>
    </lineage>
</organism>
<evidence type="ECO:0000313" key="19">
    <source>
        <dbReference type="Proteomes" id="UP000019118"/>
    </source>
</evidence>
<dbReference type="Gene3D" id="1.10.3380.20">
    <property type="match status" value="1"/>
</dbReference>
<dbReference type="InterPro" id="IPR048960">
    <property type="entry name" value="POLQ-like_helical"/>
</dbReference>
<dbReference type="Gene3D" id="3.40.50.300">
    <property type="entry name" value="P-loop containing nucleotide triphosphate hydrolases"/>
    <property type="match status" value="2"/>
</dbReference>
<dbReference type="CDD" id="cd08638">
    <property type="entry name" value="DNA_pol_A_theta"/>
    <property type="match status" value="1"/>
</dbReference>
<dbReference type="InterPro" id="IPR014001">
    <property type="entry name" value="Helicase_ATP-bd"/>
</dbReference>
<reference evidence="18" key="2">
    <citation type="submission" date="2024-08" db="UniProtKB">
        <authorList>
            <consortium name="EnsemblMetazoa"/>
        </authorList>
    </citation>
    <scope>IDENTIFICATION</scope>
</reference>
<keyword evidence="9" id="KW-0378">Hydrolase</keyword>
<dbReference type="GO" id="GO:0016787">
    <property type="term" value="F:hydrolase activity"/>
    <property type="evidence" value="ECO:0007669"/>
    <property type="project" value="UniProtKB-KW"/>
</dbReference>
<name>A0AAR5PZI9_DENPD</name>
<dbReference type="Pfam" id="PF00271">
    <property type="entry name" value="Helicase_C"/>
    <property type="match status" value="1"/>
</dbReference>
<accession>A0AAR5PZI9</accession>
<dbReference type="InterPro" id="IPR036397">
    <property type="entry name" value="RNaseH_sf"/>
</dbReference>
<evidence type="ECO:0000256" key="11">
    <source>
        <dbReference type="ARBA" id="ARBA00022932"/>
    </source>
</evidence>
<dbReference type="InterPro" id="IPR027417">
    <property type="entry name" value="P-loop_NTPase"/>
</dbReference>
<dbReference type="Proteomes" id="UP000019118">
    <property type="component" value="Unassembled WGS sequence"/>
</dbReference>
<dbReference type="InterPro" id="IPR012337">
    <property type="entry name" value="RNaseH-like_sf"/>
</dbReference>
<dbReference type="PROSITE" id="PS00447">
    <property type="entry name" value="DNA_POLYMERASE_A"/>
    <property type="match status" value="1"/>
</dbReference>
<dbReference type="InterPro" id="IPR002298">
    <property type="entry name" value="DNA_polymerase_A"/>
</dbReference>
<dbReference type="PANTHER" id="PTHR10133">
    <property type="entry name" value="DNA POLYMERASE I"/>
    <property type="match status" value="1"/>
</dbReference>
<dbReference type="GO" id="GO:0006261">
    <property type="term" value="P:DNA-templated DNA replication"/>
    <property type="evidence" value="ECO:0007669"/>
    <property type="project" value="InterPro"/>
</dbReference>
<dbReference type="InterPro" id="IPR001098">
    <property type="entry name" value="DNA-dir_DNA_pol_A_palm_dom"/>
</dbReference>
<feature type="domain" description="Helicase ATP-binding" evidence="16">
    <location>
        <begin position="47"/>
        <end position="221"/>
    </location>
</feature>
<reference evidence="19" key="1">
    <citation type="journal article" date="2013" name="Genome Biol.">
        <title>Draft genome of the mountain pine beetle, Dendroctonus ponderosae Hopkins, a major forest pest.</title>
        <authorList>
            <person name="Keeling C.I."/>
            <person name="Yuen M.M."/>
            <person name="Liao N.Y."/>
            <person name="Docking T.R."/>
            <person name="Chan S.K."/>
            <person name="Taylor G.A."/>
            <person name="Palmquist D.L."/>
            <person name="Jackman S.D."/>
            <person name="Nguyen A."/>
            <person name="Li M."/>
            <person name="Henderson H."/>
            <person name="Janes J.K."/>
            <person name="Zhao Y."/>
            <person name="Pandoh P."/>
            <person name="Moore R."/>
            <person name="Sperling F.A."/>
            <person name="Huber D.P."/>
            <person name="Birol I."/>
            <person name="Jones S.J."/>
            <person name="Bohlmann J."/>
        </authorList>
    </citation>
    <scope>NUCLEOTIDE SEQUENCE</scope>
</reference>
<comment type="cofactor">
    <cofactor evidence="1">
        <name>Mg(2+)</name>
        <dbReference type="ChEBI" id="CHEBI:18420"/>
    </cofactor>
</comment>
<keyword evidence="10" id="KW-0067">ATP-binding</keyword>
<comment type="similarity">
    <text evidence="3">Belongs to the DNA polymerase type-A family.</text>
</comment>
<dbReference type="FunFam" id="3.40.50.300:FF:000813">
    <property type="entry name" value="helicase POLQ-like isoform X1"/>
    <property type="match status" value="1"/>
</dbReference>
<dbReference type="InterPro" id="IPR011545">
    <property type="entry name" value="DEAD/DEAH_box_helicase_dom"/>
</dbReference>
<dbReference type="SMART" id="SM00482">
    <property type="entry name" value="POLAc"/>
    <property type="match status" value="1"/>
</dbReference>
<dbReference type="FunFam" id="1.10.150.20:FF:000070">
    <property type="entry name" value="DNA polymerase I, putative"/>
    <property type="match status" value="1"/>
</dbReference>
<dbReference type="PRINTS" id="PR00868">
    <property type="entry name" value="DNAPOLI"/>
</dbReference>
<dbReference type="Gene3D" id="1.10.150.20">
    <property type="entry name" value="5' to 3' exonuclease, C-terminal subdomain"/>
    <property type="match status" value="1"/>
</dbReference>
<evidence type="ECO:0000256" key="9">
    <source>
        <dbReference type="ARBA" id="ARBA00022801"/>
    </source>
</evidence>
<evidence type="ECO:0000256" key="13">
    <source>
        <dbReference type="ARBA" id="ARBA00023242"/>
    </source>
</evidence>
<evidence type="ECO:0000256" key="3">
    <source>
        <dbReference type="ARBA" id="ARBA00007705"/>
    </source>
</evidence>
<keyword evidence="7" id="KW-0547">Nucleotide-binding</keyword>
<dbReference type="SUPFAM" id="SSF56672">
    <property type="entry name" value="DNA/RNA polymerases"/>
    <property type="match status" value="1"/>
</dbReference>
<dbReference type="SUPFAM" id="SSF158702">
    <property type="entry name" value="Sec63 N-terminal domain-like"/>
    <property type="match status" value="1"/>
</dbReference>
<keyword evidence="6" id="KW-0548">Nucleotidyltransferase</keyword>
<dbReference type="GO" id="GO:0097681">
    <property type="term" value="P:double-strand break repair via alternative nonhomologous end joining"/>
    <property type="evidence" value="ECO:0007669"/>
    <property type="project" value="UniProtKB-ARBA"/>
</dbReference>
<evidence type="ECO:0000256" key="6">
    <source>
        <dbReference type="ARBA" id="ARBA00022695"/>
    </source>
</evidence>
<dbReference type="SMART" id="SM00487">
    <property type="entry name" value="DEXDc"/>
    <property type="match status" value="1"/>
</dbReference>
<dbReference type="Pfam" id="PF20470">
    <property type="entry name" value="HTH_61"/>
    <property type="match status" value="1"/>
</dbReference>
<keyword evidence="19" id="KW-1185">Reference proteome</keyword>
<dbReference type="PROSITE" id="PS51192">
    <property type="entry name" value="HELICASE_ATP_BIND_1"/>
    <property type="match status" value="1"/>
</dbReference>
<dbReference type="CDD" id="cd18795">
    <property type="entry name" value="SF2_C_Ski2"/>
    <property type="match status" value="1"/>
</dbReference>
<evidence type="ECO:0000259" key="17">
    <source>
        <dbReference type="PROSITE" id="PS51194"/>
    </source>
</evidence>
<evidence type="ECO:0000256" key="4">
    <source>
        <dbReference type="ARBA" id="ARBA00012417"/>
    </source>
</evidence>
<dbReference type="GO" id="GO:0005634">
    <property type="term" value="C:nucleus"/>
    <property type="evidence" value="ECO:0007669"/>
    <property type="project" value="UniProtKB-SubCell"/>
</dbReference>
<dbReference type="InterPro" id="IPR043502">
    <property type="entry name" value="DNA/RNA_pol_sf"/>
</dbReference>
<comment type="subcellular location">
    <subcellularLocation>
        <location evidence="2">Nucleus</location>
    </subcellularLocation>
</comment>
<dbReference type="PANTHER" id="PTHR10133:SF62">
    <property type="entry name" value="DNA POLYMERASE THETA"/>
    <property type="match status" value="1"/>
</dbReference>
<keyword evidence="8" id="KW-0227">DNA damage</keyword>
<evidence type="ECO:0000256" key="15">
    <source>
        <dbReference type="ARBA" id="ARBA00074669"/>
    </source>
</evidence>
<dbReference type="GO" id="GO:0003677">
    <property type="term" value="F:DNA binding"/>
    <property type="evidence" value="ECO:0007669"/>
    <property type="project" value="InterPro"/>
</dbReference>
<proteinExistence type="inferred from homology"/>
<dbReference type="SUPFAM" id="SSF46785">
    <property type="entry name" value="Winged helix' DNA-binding domain"/>
    <property type="match status" value="1"/>
</dbReference>
<evidence type="ECO:0000256" key="2">
    <source>
        <dbReference type="ARBA" id="ARBA00004123"/>
    </source>
</evidence>
<dbReference type="GO" id="GO:0005524">
    <property type="term" value="F:ATP binding"/>
    <property type="evidence" value="ECO:0007669"/>
    <property type="project" value="UniProtKB-KW"/>
</dbReference>
<dbReference type="FunFam" id="1.10.3380.20:FF:000001">
    <property type="entry name" value="DNA polymerase theta"/>
    <property type="match status" value="1"/>
</dbReference>
<dbReference type="SUPFAM" id="SSF52540">
    <property type="entry name" value="P-loop containing nucleoside triphosphate hydrolases"/>
    <property type="match status" value="1"/>
</dbReference>
<dbReference type="Pfam" id="PF00270">
    <property type="entry name" value="DEAD"/>
    <property type="match status" value="1"/>
</dbReference>
<protein>
    <recommendedName>
        <fullName evidence="15">DNA polymerase theta</fullName>
        <ecNumber evidence="4">2.7.7.7</ecNumber>
    </recommendedName>
</protein>
<keyword evidence="12" id="KW-0234">DNA repair</keyword>
<dbReference type="Gene3D" id="3.30.420.10">
    <property type="entry name" value="Ribonuclease H-like superfamily/Ribonuclease H"/>
    <property type="match status" value="1"/>
</dbReference>
<keyword evidence="5" id="KW-0808">Transferase</keyword>
<dbReference type="InterPro" id="IPR036390">
    <property type="entry name" value="WH_DNA-bd_sf"/>
</dbReference>
<evidence type="ECO:0000313" key="18">
    <source>
        <dbReference type="EnsemblMetazoa" id="XP_019766419.1"/>
    </source>
</evidence>
<evidence type="ECO:0000256" key="7">
    <source>
        <dbReference type="ARBA" id="ARBA00022741"/>
    </source>
</evidence>
<evidence type="ECO:0000259" key="16">
    <source>
        <dbReference type="PROSITE" id="PS51192"/>
    </source>
</evidence>
<evidence type="ECO:0000256" key="8">
    <source>
        <dbReference type="ARBA" id="ARBA00022763"/>
    </source>
</evidence>
<evidence type="ECO:0000256" key="1">
    <source>
        <dbReference type="ARBA" id="ARBA00001946"/>
    </source>
</evidence>
<evidence type="ECO:0000256" key="10">
    <source>
        <dbReference type="ARBA" id="ARBA00022840"/>
    </source>
</evidence>
<dbReference type="Pfam" id="PF21099">
    <property type="entry name" value="POLQ_helical"/>
    <property type="match status" value="1"/>
</dbReference>
<evidence type="ECO:0000256" key="12">
    <source>
        <dbReference type="ARBA" id="ARBA00023204"/>
    </source>
</evidence>
<dbReference type="SUPFAM" id="SSF53098">
    <property type="entry name" value="Ribonuclease H-like"/>
    <property type="match status" value="1"/>
</dbReference>
<keyword evidence="13" id="KW-0539">Nucleus</keyword>
<dbReference type="PROSITE" id="PS51194">
    <property type="entry name" value="HELICASE_CTER"/>
    <property type="match status" value="1"/>
</dbReference>
<dbReference type="EC" id="2.7.7.7" evidence="4"/>
<dbReference type="InterPro" id="IPR046931">
    <property type="entry name" value="HTH_61"/>
</dbReference>
<dbReference type="Gene3D" id="3.30.70.370">
    <property type="match status" value="1"/>
</dbReference>
<dbReference type="GO" id="GO:0042575">
    <property type="term" value="C:DNA polymerase complex"/>
    <property type="evidence" value="ECO:0007669"/>
    <property type="project" value="UniProtKB-ARBA"/>
</dbReference>
<evidence type="ECO:0000256" key="14">
    <source>
        <dbReference type="ARBA" id="ARBA00049244"/>
    </source>
</evidence>
<feature type="domain" description="Helicase C-terminal" evidence="17">
    <location>
        <begin position="260"/>
        <end position="458"/>
    </location>
</feature>
<keyword evidence="11" id="KW-0239">DNA-directed DNA polymerase</keyword>
<dbReference type="InterPro" id="IPR019760">
    <property type="entry name" value="DNA-dir_DNA_pol_A_CS"/>
</dbReference>
<dbReference type="SMART" id="SM00490">
    <property type="entry name" value="HELICc"/>
    <property type="match status" value="1"/>
</dbReference>
<evidence type="ECO:0000256" key="5">
    <source>
        <dbReference type="ARBA" id="ARBA00022679"/>
    </source>
</evidence>
<dbReference type="FunFam" id="3.40.50.300:FF:000885">
    <property type="entry name" value="DNA polymerase theta"/>
    <property type="match status" value="1"/>
</dbReference>
<comment type="catalytic activity">
    <reaction evidence="14">
        <text>DNA(n) + a 2'-deoxyribonucleoside 5'-triphosphate = DNA(n+1) + diphosphate</text>
        <dbReference type="Rhea" id="RHEA:22508"/>
        <dbReference type="Rhea" id="RHEA-COMP:17339"/>
        <dbReference type="Rhea" id="RHEA-COMP:17340"/>
        <dbReference type="ChEBI" id="CHEBI:33019"/>
        <dbReference type="ChEBI" id="CHEBI:61560"/>
        <dbReference type="ChEBI" id="CHEBI:173112"/>
        <dbReference type="EC" id="2.7.7.7"/>
    </reaction>
</comment>
<dbReference type="CDD" id="cd18026">
    <property type="entry name" value="DEXHc_POLQ-like"/>
    <property type="match status" value="1"/>
</dbReference>
<dbReference type="Pfam" id="PF00476">
    <property type="entry name" value="DNA_pol_A"/>
    <property type="match status" value="1"/>
</dbReference>
<dbReference type="GO" id="GO:0003887">
    <property type="term" value="F:DNA-directed DNA polymerase activity"/>
    <property type="evidence" value="ECO:0007669"/>
    <property type="project" value="UniProtKB-KW"/>
</dbReference>
<dbReference type="EnsemblMetazoa" id="XM_019910860.1">
    <property type="protein sequence ID" value="XP_019766419.1"/>
    <property type="gene ID" value="LOC109541870"/>
</dbReference>
<dbReference type="InterPro" id="IPR001650">
    <property type="entry name" value="Helicase_C-like"/>
</dbReference>
<sequence>SNKDSQTSQLPTYELSAWNLPDAVLERYKARKVTKMFQWQFECLNNPKVLHGSSNLIYSAPTSAGKTLIAEILALKTIFDRKKKVIFILPFVSIVREKMYYFQDILSSSGVRAEGFMGSYNPPGGFNSVQLAICTIEKANSLINRLLEEERLAEIGSVFVDEMHLLGDPNRGYLLELLLTKLRYICLKDLNIQIQIIGMSATLPNLGQLARWLDSELYSTSFRPIPLYEQASICGDIFDNDMKIIRKLDTLPELGVDTDHVLQLCLETIQDSCSVLIFCPTKNWCENLAQQLSQAFSKLGNSQSPLGQLLRAQIRGDLIIEVLEQLKFCPVGLDSILKKTVSFGIAFHHAGLTMDERDIIEGAFRNGAIKVLVATSTLSSGVNLPARRVIIRSPVFGGRPLNLLTYRQMIGRAGRMGKDSKGESILICQKAEYKIAKELMSFELSPVESCLEGAGKLKRAILEVIASGVALSPDDIALFTNCTLMSITNADDQQDQLAVNPIDATIDFLKKHEFIRLQKANGADEQYVELPPTSLGKACLSSIAPDEGLTLFTELEKARQCFVLETELHLIYLVTPYSACQTWGNIDWMMYLDFWDKLSSAMKRVGKLVGVSDPFIVSATRGKIDCNSSKGFQKLMVHKRFFVALALQDLVNEVPLATVCAKFNCNRGMLQSLQQSASTFAGMVTAFSKQLGWASLEILLAQFQDRMQFGVSRDLLDLMRLPSLNGKLARILYKAGVETVIELANRDVAYIENILCRAGPFESAKERDGESKTDTNDRNKFRTVWITGKEGLTEREAAQLLVNNARNYLVIEVGLKEAKWNSQSNPDKHDSTFQLRANEGTKETKLSSNRQLIIDASSKSSLSENAKNHNSVCSGDGNVVEGSVIGSAKEIYFGDCSENVVLATEDDAVVNGIETSFKTLSITPSKETEIVSTQAPIGLNISESSLFSSSGSLEKSKSEEQFTDSSFTLQLSDDQEIFTETIDEFNSQDDFETAIKNIDISHAIQKNCNYSVDQSDNITLSNYSGSSASDININVLGKRGRSSSGSSSEELFLEATPNKKCKNSKILTPFASTITKYSQLSLDNINSIKAPSELHIVDVGRSAVSLQVFVEQLTYRKSFSFWVKSSSKVETKPSIGTNIIKNEKYQTPPSYAYFKNTKIDSFSFYWEGTKSYFLSTRNVDFYEKIIQVLKSIFTNQQNSVRLFDAKKQMKILTQCCGVDFYCKVEDPKIADWLLDPEGKEKKFQSMLNLYCENVLDIERFYQKNGTIGDYNANEKSLNQRFNAYVIVGTYRGKKVSTRKQVLEQNEHPISKLVLLWRKINFTLTNMIYPLIRASEENRLYGSYVSHTATGRITMHEPNIQMVTKDFTIVNPLSKNNVVISCRSAFNAPTDYVLVSADYCQLELRILTYLSRDKVLSDIMRKPGDIFKSIAAKWNNTNEEMVDENMRQNAKQLCYGIIYGMGAKTLADQLEVSIEDAFSFMESFRNTYSGIKDFIKKTVDFCKENGYVETITGRRRLLPNIASPDSSISSQAERQAVNTTVQGSAADIVKNAMITIDDKMEQVFKKSRFKPRLVLHLHDELIYEVPEKYIEKTVKVIKKGMENSVSAFGYFPVKVKAGKSWGQLYEYCK</sequence>